<dbReference type="EMBL" id="LAZR01003697">
    <property type="protein sequence ID" value="KKN15605.1"/>
    <property type="molecule type" value="Genomic_DNA"/>
</dbReference>
<comment type="caution">
    <text evidence="1">The sequence shown here is derived from an EMBL/GenBank/DDBJ whole genome shotgun (WGS) entry which is preliminary data.</text>
</comment>
<protein>
    <submittedName>
        <fullName evidence="1">Uncharacterized protein</fullName>
    </submittedName>
</protein>
<gene>
    <name evidence="1" type="ORF">LCGC14_0984550</name>
</gene>
<sequence>MSADERRQAMAATLPEGECDCNPCLDSLIAEAAQPDTITTTFILEDVDDTPETVMRHVEAALLNIEGAPWDNVARMRKDQTAEYQTLYPLETVITFGQLAADDSLWVAKIQRAFLRAWDDHHSEGKDWQ</sequence>
<evidence type="ECO:0000313" key="1">
    <source>
        <dbReference type="EMBL" id="KKN15605.1"/>
    </source>
</evidence>
<dbReference type="AlphaFoldDB" id="A0A0F9N7M8"/>
<proteinExistence type="predicted"/>
<name>A0A0F9N7M8_9ZZZZ</name>
<organism evidence="1">
    <name type="scientific">marine sediment metagenome</name>
    <dbReference type="NCBI Taxonomy" id="412755"/>
    <lineage>
        <taxon>unclassified sequences</taxon>
        <taxon>metagenomes</taxon>
        <taxon>ecological metagenomes</taxon>
    </lineage>
</organism>
<accession>A0A0F9N7M8</accession>
<reference evidence="1" key="1">
    <citation type="journal article" date="2015" name="Nature">
        <title>Complex archaea that bridge the gap between prokaryotes and eukaryotes.</title>
        <authorList>
            <person name="Spang A."/>
            <person name="Saw J.H."/>
            <person name="Jorgensen S.L."/>
            <person name="Zaremba-Niedzwiedzka K."/>
            <person name="Martijn J."/>
            <person name="Lind A.E."/>
            <person name="van Eijk R."/>
            <person name="Schleper C."/>
            <person name="Guy L."/>
            <person name="Ettema T.J."/>
        </authorList>
    </citation>
    <scope>NUCLEOTIDE SEQUENCE</scope>
</reference>